<sequence length="122" mass="13406">DAASLKIDQERKPSLTRSQTDSNITYTAEETPEASGSTLYITKDGNIDFQVVLKAVHSVVLRDNICCTLRVCEVVYNLLELLMDMGVLSESSSETSESESIKPKNKVETPHGLAMNCVIRAL</sequence>
<feature type="compositionally biased region" description="Polar residues" evidence="1">
    <location>
        <begin position="15"/>
        <end position="35"/>
    </location>
</feature>
<protein>
    <submittedName>
        <fullName evidence="2">Uncharacterized protein</fullName>
    </submittedName>
</protein>
<dbReference type="AlphaFoldDB" id="A0A1B6K3U2"/>
<reference evidence="2" key="1">
    <citation type="submission" date="2015-11" db="EMBL/GenBank/DDBJ databases">
        <title>De novo transcriptome assembly of four potential Pierce s Disease insect vectors from Arizona vineyards.</title>
        <authorList>
            <person name="Tassone E.E."/>
        </authorList>
    </citation>
    <scope>NUCLEOTIDE SEQUENCE</scope>
</reference>
<dbReference type="EMBL" id="GECU01001591">
    <property type="protein sequence ID" value="JAT06116.1"/>
    <property type="molecule type" value="Transcribed_RNA"/>
</dbReference>
<dbReference type="PANTHER" id="PTHR31781:SF1">
    <property type="entry name" value="PROTEIN UNC-80 HOMOLOG"/>
    <property type="match status" value="1"/>
</dbReference>
<dbReference type="GO" id="GO:0005261">
    <property type="term" value="F:monoatomic cation channel activity"/>
    <property type="evidence" value="ECO:0007669"/>
    <property type="project" value="TreeGrafter"/>
</dbReference>
<feature type="non-terminal residue" evidence="2">
    <location>
        <position position="1"/>
    </location>
</feature>
<dbReference type="PANTHER" id="PTHR31781">
    <property type="entry name" value="UNC80"/>
    <property type="match status" value="1"/>
</dbReference>
<name>A0A1B6K3U2_9HEMI</name>
<evidence type="ECO:0000256" key="1">
    <source>
        <dbReference type="SAM" id="MobiDB-lite"/>
    </source>
</evidence>
<gene>
    <name evidence="2" type="ORF">g.58725</name>
</gene>
<feature type="region of interest" description="Disordered" evidence="1">
    <location>
        <begin position="1"/>
        <end position="35"/>
    </location>
</feature>
<accession>A0A1B6K3U2</accession>
<dbReference type="GO" id="GO:0034703">
    <property type="term" value="C:cation channel complex"/>
    <property type="evidence" value="ECO:0007669"/>
    <property type="project" value="TreeGrafter"/>
</dbReference>
<dbReference type="GO" id="GO:0055080">
    <property type="term" value="P:monoatomic cation homeostasis"/>
    <property type="evidence" value="ECO:0007669"/>
    <property type="project" value="TreeGrafter"/>
</dbReference>
<feature type="non-terminal residue" evidence="2">
    <location>
        <position position="122"/>
    </location>
</feature>
<organism evidence="2">
    <name type="scientific">Homalodisca liturata</name>
    <dbReference type="NCBI Taxonomy" id="320908"/>
    <lineage>
        <taxon>Eukaryota</taxon>
        <taxon>Metazoa</taxon>
        <taxon>Ecdysozoa</taxon>
        <taxon>Arthropoda</taxon>
        <taxon>Hexapoda</taxon>
        <taxon>Insecta</taxon>
        <taxon>Pterygota</taxon>
        <taxon>Neoptera</taxon>
        <taxon>Paraneoptera</taxon>
        <taxon>Hemiptera</taxon>
        <taxon>Auchenorrhyncha</taxon>
        <taxon>Membracoidea</taxon>
        <taxon>Cicadellidae</taxon>
        <taxon>Cicadellinae</taxon>
        <taxon>Proconiini</taxon>
        <taxon>Homalodisca</taxon>
    </lineage>
</organism>
<evidence type="ECO:0000313" key="2">
    <source>
        <dbReference type="EMBL" id="JAT06116.1"/>
    </source>
</evidence>
<proteinExistence type="predicted"/>
<dbReference type="GO" id="GO:0030424">
    <property type="term" value="C:axon"/>
    <property type="evidence" value="ECO:0007669"/>
    <property type="project" value="TreeGrafter"/>
</dbReference>